<gene>
    <name evidence="1" type="ORF">BVAVS116_0129</name>
</gene>
<reference evidence="1 2" key="1">
    <citation type="submission" date="2009-01" db="EMBL/GenBank/DDBJ databases">
        <authorList>
            <person name="Fraser-Liggett C.M."/>
            <person name="Mongodin E.F."/>
            <person name="Casjens B."/>
            <person name="Dunn J."/>
            <person name="Luft B."/>
            <person name="Qiu W."/>
            <person name="Schutzer S."/>
            <person name="Sebastian Y."/>
        </authorList>
    </citation>
    <scope>NUCLEOTIDE SEQUENCE [LARGE SCALE GENOMIC DNA]</scope>
    <source>
        <strain evidence="1 2">VS116</strain>
    </source>
</reference>
<dbReference type="RefSeq" id="WP_006068332.1">
    <property type="nucleotide sequence ID" value="NZ_ABCY02000001.1"/>
</dbReference>
<dbReference type="GeneID" id="63640908"/>
<evidence type="ECO:0000313" key="1">
    <source>
        <dbReference type="EMBL" id="EEF81518.1"/>
    </source>
</evidence>
<dbReference type="AlphaFoldDB" id="D6RWX7"/>
<comment type="caution">
    <text evidence="1">The sequence shown here is derived from an EMBL/GenBank/DDBJ whole genome shotgun (WGS) entry which is preliminary data.</text>
</comment>
<dbReference type="HOGENOM" id="CLU_1080391_0_0_12"/>
<organism evidence="1 2">
    <name type="scientific">Borreliella valaisiana VS116</name>
    <dbReference type="NCBI Taxonomy" id="445987"/>
    <lineage>
        <taxon>Bacteria</taxon>
        <taxon>Pseudomonadati</taxon>
        <taxon>Spirochaetota</taxon>
        <taxon>Spirochaetia</taxon>
        <taxon>Spirochaetales</taxon>
        <taxon>Borreliaceae</taxon>
        <taxon>Borreliella</taxon>
    </lineage>
</organism>
<evidence type="ECO:0000313" key="2">
    <source>
        <dbReference type="Proteomes" id="UP000006163"/>
    </source>
</evidence>
<protein>
    <recommendedName>
        <fullName evidence="3">Segregation and condensation protein A</fullName>
    </recommendedName>
</protein>
<dbReference type="EMBL" id="ABCY02000001">
    <property type="protein sequence ID" value="EEF81518.1"/>
    <property type="molecule type" value="Genomic_DNA"/>
</dbReference>
<keyword evidence="2" id="KW-1185">Reference proteome</keyword>
<sequence>MSELSSYSISLDNFTGGIELFFEYVNMNRRVLRTLSLNQIIEEFINVSSDLNISIRGLIDFFYLANNLFYWKTQILFPLKLEYKDKVERKIVEKLIVHSKNRENEKLQLNQIKNFKFYDSKMIEDFIFGYSGNFVKNINTIANDKNKNKNKNKNLKRRPSVLKKKVINKNFLCNKKFKAICNKYELKIFEKKMKIISILNKESSVIFDSLLDFNADNYSFERFSYFLVSLECNMLNIVNLGYLNNKLVLYRGCKINDCT</sequence>
<accession>D6RWX7</accession>
<name>D6RWX7_BORVA</name>
<dbReference type="Gene3D" id="6.10.250.2410">
    <property type="match status" value="1"/>
</dbReference>
<dbReference type="Proteomes" id="UP000006163">
    <property type="component" value="Unassembled WGS sequence"/>
</dbReference>
<dbReference type="OrthoDB" id="350968at2"/>
<evidence type="ECO:0008006" key="3">
    <source>
        <dbReference type="Google" id="ProtNLM"/>
    </source>
</evidence>
<proteinExistence type="predicted"/>